<evidence type="ECO:0000313" key="2">
    <source>
        <dbReference type="Proteomes" id="UP000219669"/>
    </source>
</evidence>
<dbReference type="AlphaFoldDB" id="A0A286ECC6"/>
<accession>A0A286ECC6</accession>
<sequence>MTIWARSWFFRQNRQIQGKNARQCHPLARIFDAEIGDFDEKTIAKRIVISPYIKAKAFKHFSRKPFWGVKVKCGNSSV</sequence>
<dbReference type="Proteomes" id="UP000219669">
    <property type="component" value="Unassembled WGS sequence"/>
</dbReference>
<proteinExistence type="predicted"/>
<dbReference type="EMBL" id="OCNF01000009">
    <property type="protein sequence ID" value="SOD68538.1"/>
    <property type="molecule type" value="Genomic_DNA"/>
</dbReference>
<gene>
    <name evidence="1" type="ORF">SAMN02746062_01300</name>
</gene>
<protein>
    <submittedName>
        <fullName evidence="1">Uncharacterized protein</fullName>
    </submittedName>
</protein>
<keyword evidence="2" id="KW-1185">Reference proteome</keyword>
<evidence type="ECO:0000313" key="1">
    <source>
        <dbReference type="EMBL" id="SOD68538.1"/>
    </source>
</evidence>
<name>A0A286ECC6_9NEIS</name>
<reference evidence="1 2" key="1">
    <citation type="submission" date="2017-09" db="EMBL/GenBank/DDBJ databases">
        <authorList>
            <person name="Ehlers B."/>
            <person name="Leendertz F.H."/>
        </authorList>
    </citation>
    <scope>NUCLEOTIDE SEQUENCE [LARGE SCALE GENOMIC DNA]</scope>
    <source>
        <strain evidence="1 2">DSM 16848</strain>
    </source>
</reference>
<organism evidence="1 2">
    <name type="scientific">Alysiella filiformis DSM 16848</name>
    <dbReference type="NCBI Taxonomy" id="1120981"/>
    <lineage>
        <taxon>Bacteria</taxon>
        <taxon>Pseudomonadati</taxon>
        <taxon>Pseudomonadota</taxon>
        <taxon>Betaproteobacteria</taxon>
        <taxon>Neisseriales</taxon>
        <taxon>Neisseriaceae</taxon>
        <taxon>Alysiella</taxon>
    </lineage>
</organism>